<sequence length="259" mass="29061">KEFDASVFAWQSVKSDSQLPPSEKLSFSPELAWQSVFKEGLGLALSNSFLIHASYNKSGCLGKRALAYHYSTNRSKEYCKETLFTADSSGQVLVTSNLLAPTRNKKSLESVIKFVHPKPNSYTRGKPLSLDFIEVVSKDGWDIDQVGFFLARYITVLRQLLKGSDFTGTLSKKQDKLPGTFFDVIPQNIIIQSDGQPVIIDPEWELVEDIELGMCLFRSILLMLADLTRIGNHAEGREFSRIEFIKEGCLSAGIFIYET</sequence>
<reference evidence="1" key="1">
    <citation type="submission" date="2018-05" db="EMBL/GenBank/DDBJ databases">
        <authorList>
            <person name="Lanie J.A."/>
            <person name="Ng W.-L."/>
            <person name="Kazmierczak K.M."/>
            <person name="Andrzejewski T.M."/>
            <person name="Davidsen T.M."/>
            <person name="Wayne K.J."/>
            <person name="Tettelin H."/>
            <person name="Glass J.I."/>
            <person name="Rusch D."/>
            <person name="Podicherti R."/>
            <person name="Tsui H.-C.T."/>
            <person name="Winkler M.E."/>
        </authorList>
    </citation>
    <scope>NUCLEOTIDE SEQUENCE</scope>
</reference>
<organism evidence="1">
    <name type="scientific">marine metagenome</name>
    <dbReference type="NCBI Taxonomy" id="408172"/>
    <lineage>
        <taxon>unclassified sequences</taxon>
        <taxon>metagenomes</taxon>
        <taxon>ecological metagenomes</taxon>
    </lineage>
</organism>
<feature type="non-terminal residue" evidence="1">
    <location>
        <position position="1"/>
    </location>
</feature>
<feature type="non-terminal residue" evidence="1">
    <location>
        <position position="259"/>
    </location>
</feature>
<name>A0A382Z2N1_9ZZZZ</name>
<dbReference type="EMBL" id="UINC01180530">
    <property type="protein sequence ID" value="SVD89772.1"/>
    <property type="molecule type" value="Genomic_DNA"/>
</dbReference>
<proteinExistence type="predicted"/>
<protein>
    <recommendedName>
        <fullName evidence="2">Aminoglycoside phosphotransferase domain-containing protein</fullName>
    </recommendedName>
</protein>
<evidence type="ECO:0008006" key="2">
    <source>
        <dbReference type="Google" id="ProtNLM"/>
    </source>
</evidence>
<gene>
    <name evidence="1" type="ORF">METZ01_LOCUS442626</name>
</gene>
<evidence type="ECO:0000313" key="1">
    <source>
        <dbReference type="EMBL" id="SVD89772.1"/>
    </source>
</evidence>
<dbReference type="AlphaFoldDB" id="A0A382Z2N1"/>
<accession>A0A382Z2N1</accession>